<dbReference type="GO" id="GO:0042910">
    <property type="term" value="F:xenobiotic transmembrane transporter activity"/>
    <property type="evidence" value="ECO:0007669"/>
    <property type="project" value="TreeGrafter"/>
</dbReference>
<feature type="transmembrane region" description="Helical" evidence="1">
    <location>
        <begin position="244"/>
        <end position="262"/>
    </location>
</feature>
<keyword evidence="1" id="KW-0812">Transmembrane</keyword>
<sequence length="343" mass="38113">TVEFDWGMDIYLARQIVSSKLELISGRLPIGTTQPILGPVSSRMGEIFEFAVIGEETDPMELRSIADWTIRYRLQGVEGVSFVINLGGFIKQFQVYLKPKMLKNYDVTINEVKEAIENSNRNFSGGIIMKGSQETLIKGVGRLETIDHIQNTVITSRNNVPVYVKDVADVKIGPKFRRESGSHNGKESVYVTIEKQYGGDTLIAIANVKQTLAQIAEDLPERINIKSFYDQSILIVKSIEHVEISILEGTFLIILVMMFFMWNLRSSFIASLTIPFSILIALVLMDLFGIKLTVMSIGGLAIGIGKVANGSILMVENIYRVLREKKGQASTLELTSEAAKDVG</sequence>
<organism evidence="2">
    <name type="scientific">marine sediment metagenome</name>
    <dbReference type="NCBI Taxonomy" id="412755"/>
    <lineage>
        <taxon>unclassified sequences</taxon>
        <taxon>metagenomes</taxon>
        <taxon>ecological metagenomes</taxon>
    </lineage>
</organism>
<protein>
    <recommendedName>
        <fullName evidence="3">Acriflavin resistance protein</fullName>
    </recommendedName>
</protein>
<reference evidence="2" key="1">
    <citation type="journal article" date="2014" name="Front. Microbiol.">
        <title>High frequency of phylogenetically diverse reductive dehalogenase-homologous genes in deep subseafloor sedimentary metagenomes.</title>
        <authorList>
            <person name="Kawai M."/>
            <person name="Futagami T."/>
            <person name="Toyoda A."/>
            <person name="Takaki Y."/>
            <person name="Nishi S."/>
            <person name="Hori S."/>
            <person name="Arai W."/>
            <person name="Tsubouchi T."/>
            <person name="Morono Y."/>
            <person name="Uchiyama I."/>
            <person name="Ito T."/>
            <person name="Fujiyama A."/>
            <person name="Inagaki F."/>
            <person name="Takami H."/>
        </authorList>
    </citation>
    <scope>NUCLEOTIDE SEQUENCE</scope>
    <source>
        <strain evidence="2">Expedition CK06-06</strain>
    </source>
</reference>
<dbReference type="Gene3D" id="3.30.2090.10">
    <property type="entry name" value="Multidrug efflux transporter AcrB TolC docking domain, DN and DC subdomains"/>
    <property type="match status" value="1"/>
</dbReference>
<dbReference type="Gene3D" id="3.30.70.1320">
    <property type="entry name" value="Multidrug efflux transporter AcrB pore domain like"/>
    <property type="match status" value="1"/>
</dbReference>
<dbReference type="Gene3D" id="1.20.1640.10">
    <property type="entry name" value="Multidrug efflux transporter AcrB transmembrane domain"/>
    <property type="match status" value="1"/>
</dbReference>
<dbReference type="PANTHER" id="PTHR32063:SF4">
    <property type="entry name" value="SLR6043 PROTEIN"/>
    <property type="match status" value="1"/>
</dbReference>
<dbReference type="EMBL" id="BARS01009385">
    <property type="protein sequence ID" value="GAF73919.1"/>
    <property type="molecule type" value="Genomic_DNA"/>
</dbReference>
<evidence type="ECO:0008006" key="3">
    <source>
        <dbReference type="Google" id="ProtNLM"/>
    </source>
</evidence>
<dbReference type="GO" id="GO:0005886">
    <property type="term" value="C:plasma membrane"/>
    <property type="evidence" value="ECO:0007669"/>
    <property type="project" value="TreeGrafter"/>
</dbReference>
<dbReference type="Pfam" id="PF00873">
    <property type="entry name" value="ACR_tran"/>
    <property type="match status" value="1"/>
</dbReference>
<comment type="caution">
    <text evidence="2">The sequence shown here is derived from an EMBL/GenBank/DDBJ whole genome shotgun (WGS) entry which is preliminary data.</text>
</comment>
<feature type="non-terminal residue" evidence="2">
    <location>
        <position position="343"/>
    </location>
</feature>
<dbReference type="PRINTS" id="PR00702">
    <property type="entry name" value="ACRIFLAVINRP"/>
</dbReference>
<feature type="non-terminal residue" evidence="2">
    <location>
        <position position="1"/>
    </location>
</feature>
<proteinExistence type="predicted"/>
<keyword evidence="1" id="KW-1133">Transmembrane helix</keyword>
<dbReference type="AlphaFoldDB" id="X0RYM0"/>
<dbReference type="InterPro" id="IPR001036">
    <property type="entry name" value="Acrflvin-R"/>
</dbReference>
<dbReference type="SUPFAM" id="SSF82866">
    <property type="entry name" value="Multidrug efflux transporter AcrB transmembrane domain"/>
    <property type="match status" value="1"/>
</dbReference>
<accession>X0RYM0</accession>
<name>X0RYM0_9ZZZZ</name>
<dbReference type="SUPFAM" id="SSF82693">
    <property type="entry name" value="Multidrug efflux transporter AcrB pore domain, PN1, PN2, PC1 and PC2 subdomains"/>
    <property type="match status" value="1"/>
</dbReference>
<feature type="transmembrane region" description="Helical" evidence="1">
    <location>
        <begin position="268"/>
        <end position="288"/>
    </location>
</feature>
<dbReference type="InterPro" id="IPR027463">
    <property type="entry name" value="AcrB_DN_DC_subdom"/>
</dbReference>
<evidence type="ECO:0000313" key="2">
    <source>
        <dbReference type="EMBL" id="GAF73919.1"/>
    </source>
</evidence>
<dbReference type="SUPFAM" id="SSF82714">
    <property type="entry name" value="Multidrug efflux transporter AcrB TolC docking domain, DN and DC subdomains"/>
    <property type="match status" value="1"/>
</dbReference>
<evidence type="ECO:0000256" key="1">
    <source>
        <dbReference type="SAM" id="Phobius"/>
    </source>
</evidence>
<keyword evidence="1" id="KW-0472">Membrane</keyword>
<dbReference type="Gene3D" id="3.30.70.1430">
    <property type="entry name" value="Multidrug efflux transporter AcrB pore domain"/>
    <property type="match status" value="1"/>
</dbReference>
<gene>
    <name evidence="2" type="ORF">S01H1_17660</name>
</gene>
<dbReference type="PANTHER" id="PTHR32063">
    <property type="match status" value="1"/>
</dbReference>